<feature type="domain" description="YopX protein" evidence="1">
    <location>
        <begin position="22"/>
        <end position="151"/>
    </location>
</feature>
<accession>A0A923KXL1</accession>
<gene>
    <name evidence="2" type="ORF">GH810_14325</name>
</gene>
<dbReference type="Pfam" id="PF09643">
    <property type="entry name" value="YopX"/>
    <property type="match status" value="1"/>
</dbReference>
<dbReference type="InterPro" id="IPR019096">
    <property type="entry name" value="YopX_protein"/>
</dbReference>
<evidence type="ECO:0000259" key="1">
    <source>
        <dbReference type="Pfam" id="PF09643"/>
    </source>
</evidence>
<comment type="caution">
    <text evidence="2">The sequence shown here is derived from an EMBL/GenBank/DDBJ whole genome shotgun (WGS) entry which is preliminary data.</text>
</comment>
<dbReference type="SUPFAM" id="SSF159006">
    <property type="entry name" value="YopX-like"/>
    <property type="match status" value="1"/>
</dbReference>
<organism evidence="2 3">
    <name type="scientific">Acetobacterium paludosum</name>
    <dbReference type="NCBI Taxonomy" id="52693"/>
    <lineage>
        <taxon>Bacteria</taxon>
        <taxon>Bacillati</taxon>
        <taxon>Bacillota</taxon>
        <taxon>Clostridia</taxon>
        <taxon>Eubacteriales</taxon>
        <taxon>Eubacteriaceae</taxon>
        <taxon>Acetobacterium</taxon>
    </lineage>
</organism>
<reference evidence="2" key="1">
    <citation type="submission" date="2019-10" db="EMBL/GenBank/DDBJ databases">
        <authorList>
            <person name="Ross D.E."/>
            <person name="Gulliver D."/>
        </authorList>
    </citation>
    <scope>NUCLEOTIDE SEQUENCE</scope>
    <source>
        <strain evidence="2">DER-2019</strain>
    </source>
</reference>
<sequence length="154" mass="17692">MLTRGCSCMNLRGTKMNREIIFRGKVINDNEWVEGFLIKTKRSTLIVKEFSDDGISVNIKLGYDVRPETVGQYTGRNDLEESRIFDGDILCDDESGRKFIVVWIEEECSFLLKEIGCDVYENTIDWAAIDEGDFLALYIVGNIHDNPELLEVQR</sequence>
<proteinExistence type="predicted"/>
<dbReference type="AlphaFoldDB" id="A0A923KXL1"/>
<dbReference type="InterPro" id="IPR023385">
    <property type="entry name" value="YopX-like_C"/>
</dbReference>
<dbReference type="Gene3D" id="2.30.30.290">
    <property type="entry name" value="YopX-like domains"/>
    <property type="match status" value="1"/>
</dbReference>
<reference evidence="2" key="2">
    <citation type="submission" date="2020-10" db="EMBL/GenBank/DDBJ databases">
        <title>Comparative genomics of the Acetobacterium genus.</title>
        <authorList>
            <person name="Marshall C."/>
            <person name="May H."/>
            <person name="Norman S."/>
        </authorList>
    </citation>
    <scope>NUCLEOTIDE SEQUENCE</scope>
    <source>
        <strain evidence="2">DER-2019</strain>
    </source>
</reference>
<dbReference type="EMBL" id="WJBD01000019">
    <property type="protein sequence ID" value="MBC3889488.1"/>
    <property type="molecule type" value="Genomic_DNA"/>
</dbReference>
<protein>
    <recommendedName>
        <fullName evidence="1">YopX protein domain-containing protein</fullName>
    </recommendedName>
</protein>
<name>A0A923KXL1_9FIRM</name>
<dbReference type="OrthoDB" id="1809393at2"/>
<evidence type="ECO:0000313" key="2">
    <source>
        <dbReference type="EMBL" id="MBC3889488.1"/>
    </source>
</evidence>
<dbReference type="Proteomes" id="UP000616595">
    <property type="component" value="Unassembled WGS sequence"/>
</dbReference>
<keyword evidence="3" id="KW-1185">Reference proteome</keyword>
<evidence type="ECO:0000313" key="3">
    <source>
        <dbReference type="Proteomes" id="UP000616595"/>
    </source>
</evidence>